<comment type="caution">
    <text evidence="2">The sequence shown here is derived from an EMBL/GenBank/DDBJ whole genome shotgun (WGS) entry which is preliminary data.</text>
</comment>
<dbReference type="PANTHER" id="PTHR15460">
    <property type="entry name" value="PEROXISOMAL MEMBRANE PROTEIN 4"/>
    <property type="match status" value="1"/>
</dbReference>
<dbReference type="Proteomes" id="UP001197328">
    <property type="component" value="Unassembled WGS sequence"/>
</dbReference>
<protein>
    <recommendedName>
        <fullName evidence="6">Peroxisomal membrane protein 4</fullName>
    </recommendedName>
</protein>
<evidence type="ECO:0000313" key="2">
    <source>
        <dbReference type="EMBL" id="KAG7818847.1"/>
    </source>
</evidence>
<dbReference type="Proteomes" id="UP001196530">
    <property type="component" value="Unassembled WGS sequence"/>
</dbReference>
<dbReference type="PANTHER" id="PTHR15460:SF3">
    <property type="entry name" value="PEROXISOMAL MEMBRANE PROTEIN 4"/>
    <property type="match status" value="1"/>
</dbReference>
<dbReference type="GeneID" id="66126766"/>
<keyword evidence="1" id="KW-0472">Membrane</keyword>
<keyword evidence="1" id="KW-1133">Transmembrane helix</keyword>
<sequence length="205" mass="23720">MDYIDTVLSASKNAVIYGYRVRFIHSIAVQMGSMDRRRRLMDQIVEKVIRSIRLGLDHGKLLALFALIYSSVQLSLNQIAPKRTINHFIGGFLGGILVYGGVLNMHFKKFVNEAIATQITMYCLSRVVLALGKWLSVKLHRRTRLRRAQIEKVGWRTTSGLVWGLLMVFYNVDKDLYLQRALRHSLDFQFGGTWYSWLEAFNYAR</sequence>
<dbReference type="EMBL" id="JAHLUX010000005">
    <property type="protein sequence ID" value="KAG7818847.1"/>
    <property type="molecule type" value="Genomic_DNA"/>
</dbReference>
<feature type="transmembrane region" description="Helical" evidence="1">
    <location>
        <begin position="113"/>
        <end position="132"/>
    </location>
</feature>
<reference evidence="2 5" key="1">
    <citation type="journal article" date="2021" name="G3 (Bethesda)">
        <title>Genomic diversity, chromosomal rearrangements, and interspecies hybridization in the ogataea polymorpha species complex.</title>
        <authorList>
            <person name="Hanson S.J."/>
            <person name="Cinneide E.O."/>
            <person name="Salzberg L.I."/>
            <person name="Wolfe K.H."/>
            <person name="McGowan J."/>
            <person name="Fitzpatrick D.A."/>
            <person name="Matlin K."/>
        </authorList>
    </citation>
    <scope>NUCLEOTIDE SEQUENCE</scope>
    <source>
        <strain evidence="3">51-138</strain>
        <strain evidence="2">61-244</strain>
    </source>
</reference>
<gene>
    <name evidence="2" type="ORF">KL928_002715</name>
    <name evidence="3" type="ORF">KL940_001385</name>
</gene>
<dbReference type="AlphaFoldDB" id="A0AAN6DHZ9"/>
<keyword evidence="5" id="KW-1185">Reference proteome</keyword>
<organism evidence="2 4">
    <name type="scientific">Pichia angusta</name>
    <name type="common">Yeast</name>
    <name type="synonym">Hansenula polymorpha</name>
    <dbReference type="NCBI Taxonomy" id="870730"/>
    <lineage>
        <taxon>Eukaryota</taxon>
        <taxon>Fungi</taxon>
        <taxon>Dikarya</taxon>
        <taxon>Ascomycota</taxon>
        <taxon>Saccharomycotina</taxon>
        <taxon>Pichiomycetes</taxon>
        <taxon>Pichiales</taxon>
        <taxon>Pichiaceae</taxon>
        <taxon>Ogataea</taxon>
    </lineage>
</organism>
<evidence type="ECO:0008006" key="6">
    <source>
        <dbReference type="Google" id="ProtNLM"/>
    </source>
</evidence>
<dbReference type="Pfam" id="PF02466">
    <property type="entry name" value="Tim17"/>
    <property type="match status" value="1"/>
</dbReference>
<dbReference type="GO" id="GO:0005778">
    <property type="term" value="C:peroxisomal membrane"/>
    <property type="evidence" value="ECO:0007669"/>
    <property type="project" value="TreeGrafter"/>
</dbReference>
<evidence type="ECO:0000313" key="3">
    <source>
        <dbReference type="EMBL" id="KAG7850808.1"/>
    </source>
</evidence>
<evidence type="ECO:0000313" key="4">
    <source>
        <dbReference type="Proteomes" id="UP001196530"/>
    </source>
</evidence>
<evidence type="ECO:0000256" key="1">
    <source>
        <dbReference type="SAM" id="Phobius"/>
    </source>
</evidence>
<evidence type="ECO:0000313" key="5">
    <source>
        <dbReference type="Proteomes" id="UP001197328"/>
    </source>
</evidence>
<feature type="transmembrane region" description="Helical" evidence="1">
    <location>
        <begin position="88"/>
        <end position="107"/>
    </location>
</feature>
<dbReference type="RefSeq" id="XP_043059869.1">
    <property type="nucleotide sequence ID" value="XM_043203222.1"/>
</dbReference>
<name>A0AAN6DHZ9_PICAN</name>
<keyword evidence="1" id="KW-0812">Transmembrane</keyword>
<dbReference type="EMBL" id="JAHLVD010000003">
    <property type="protein sequence ID" value="KAG7850808.1"/>
    <property type="molecule type" value="Genomic_DNA"/>
</dbReference>
<proteinExistence type="predicted"/>
<dbReference type="InterPro" id="IPR019531">
    <property type="entry name" value="Pmp4"/>
</dbReference>
<accession>A0AAN6DHZ9</accession>